<protein>
    <submittedName>
        <fullName evidence="1">Uncharacterized protein</fullName>
    </submittedName>
</protein>
<dbReference type="EMBL" id="CP059378">
    <property type="protein sequence ID" value="QLY78457.1"/>
    <property type="molecule type" value="Genomic_DNA"/>
</dbReference>
<dbReference type="RefSeq" id="WP_021801285.1">
    <property type="nucleotide sequence ID" value="NZ_CP059378.1"/>
</dbReference>
<proteinExistence type="predicted"/>
<dbReference type="Proteomes" id="UP000512286">
    <property type="component" value="Chromosome"/>
</dbReference>
<organism evidence="1 2">
    <name type="scientific">Clostridium intestinale</name>
    <dbReference type="NCBI Taxonomy" id="36845"/>
    <lineage>
        <taxon>Bacteria</taxon>
        <taxon>Bacillati</taxon>
        <taxon>Bacillota</taxon>
        <taxon>Clostridia</taxon>
        <taxon>Eubacteriales</taxon>
        <taxon>Clostridiaceae</taxon>
        <taxon>Clostridium</taxon>
    </lineage>
</organism>
<dbReference type="AlphaFoldDB" id="A0A7D6VQK5"/>
<accession>A0A7D6VQK5</accession>
<evidence type="ECO:0000313" key="1">
    <source>
        <dbReference type="EMBL" id="QLY78457.1"/>
    </source>
</evidence>
<evidence type="ECO:0000313" key="2">
    <source>
        <dbReference type="Proteomes" id="UP000512286"/>
    </source>
</evidence>
<name>A0A7D6VQK5_9CLOT</name>
<dbReference type="KEGG" id="cint:HZF06_15350"/>
<gene>
    <name evidence="1" type="ORF">HZF06_15350</name>
</gene>
<sequence length="66" mass="7900">MFKDMEVTIYEEQGIYINNFREKNLIGFKAVNSINILDNYIIVIFINDEYISQRQHLKIQKKSTTL</sequence>
<reference evidence="1 2" key="1">
    <citation type="submission" date="2020-07" db="EMBL/GenBank/DDBJ databases">
        <title>Electron transfer.</title>
        <authorList>
            <person name="Huang L."/>
            <person name="Liu X."/>
            <person name="Zhou S."/>
        </authorList>
    </citation>
    <scope>NUCLEOTIDE SEQUENCE [LARGE SCALE GENOMIC DNA]</scope>
    <source>
        <strain evidence="1 2">Lx1</strain>
    </source>
</reference>